<name>A0A1I5IHT1_9PSEU</name>
<reference evidence="2" key="1">
    <citation type="submission" date="2016-10" db="EMBL/GenBank/DDBJ databases">
        <authorList>
            <person name="Varghese N."/>
            <person name="Submissions S."/>
        </authorList>
    </citation>
    <scope>NUCLEOTIDE SEQUENCE [LARGE SCALE GENOMIC DNA]</scope>
    <source>
        <strain evidence="2">DSM 44637</strain>
    </source>
</reference>
<dbReference type="OrthoDB" id="3233584at2"/>
<evidence type="ECO:0008006" key="3">
    <source>
        <dbReference type="Google" id="ProtNLM"/>
    </source>
</evidence>
<dbReference type="EMBL" id="FOWC01000002">
    <property type="protein sequence ID" value="SFO59740.1"/>
    <property type="molecule type" value="Genomic_DNA"/>
</dbReference>
<sequence>MADVDMSQVDQLARDLEAIPEKTLPKFRKVVEKGAVNIKNGMRRDAQGHPTFAHFPRSITYDTKDDGLAAEIGPDKALIQGALGNIVYFGTSKNAPVLDINGPLRKEEPRFADAIADVAEDIL</sequence>
<dbReference type="STRING" id="112413.SAMN05421854_102463"/>
<protein>
    <recommendedName>
        <fullName evidence="3">HK97 gp10 family phage protein</fullName>
    </recommendedName>
</protein>
<dbReference type="AlphaFoldDB" id="A0A1I5IHT1"/>
<evidence type="ECO:0000313" key="2">
    <source>
        <dbReference type="Proteomes" id="UP000199137"/>
    </source>
</evidence>
<accession>A0A1I5IHT1</accession>
<evidence type="ECO:0000313" key="1">
    <source>
        <dbReference type="EMBL" id="SFO59740.1"/>
    </source>
</evidence>
<dbReference type="RefSeq" id="WP_093573043.1">
    <property type="nucleotide sequence ID" value="NZ_FOWC01000002.1"/>
</dbReference>
<gene>
    <name evidence="1" type="ORF">SAMN05421854_102463</name>
</gene>
<organism evidence="1 2">
    <name type="scientific">Amycolatopsis rubida</name>
    <dbReference type="NCBI Taxonomy" id="112413"/>
    <lineage>
        <taxon>Bacteria</taxon>
        <taxon>Bacillati</taxon>
        <taxon>Actinomycetota</taxon>
        <taxon>Actinomycetes</taxon>
        <taxon>Pseudonocardiales</taxon>
        <taxon>Pseudonocardiaceae</taxon>
        <taxon>Amycolatopsis</taxon>
    </lineage>
</organism>
<dbReference type="Proteomes" id="UP000199137">
    <property type="component" value="Unassembled WGS sequence"/>
</dbReference>
<proteinExistence type="predicted"/>